<protein>
    <submittedName>
        <fullName evidence="1">Uncharacterized protein</fullName>
    </submittedName>
</protein>
<reference evidence="1" key="2">
    <citation type="journal article" date="2015" name="Data Brief">
        <title>Shoot transcriptome of the giant reed, Arundo donax.</title>
        <authorList>
            <person name="Barrero R.A."/>
            <person name="Guerrero F.D."/>
            <person name="Moolhuijzen P."/>
            <person name="Goolsby J.A."/>
            <person name="Tidwell J."/>
            <person name="Bellgard S.E."/>
            <person name="Bellgard M.I."/>
        </authorList>
    </citation>
    <scope>NUCLEOTIDE SEQUENCE</scope>
    <source>
        <tissue evidence="1">Shoot tissue taken approximately 20 cm above the soil surface</tissue>
    </source>
</reference>
<organism evidence="1">
    <name type="scientific">Arundo donax</name>
    <name type="common">Giant reed</name>
    <name type="synonym">Donax arundinaceus</name>
    <dbReference type="NCBI Taxonomy" id="35708"/>
    <lineage>
        <taxon>Eukaryota</taxon>
        <taxon>Viridiplantae</taxon>
        <taxon>Streptophyta</taxon>
        <taxon>Embryophyta</taxon>
        <taxon>Tracheophyta</taxon>
        <taxon>Spermatophyta</taxon>
        <taxon>Magnoliopsida</taxon>
        <taxon>Liliopsida</taxon>
        <taxon>Poales</taxon>
        <taxon>Poaceae</taxon>
        <taxon>PACMAD clade</taxon>
        <taxon>Arundinoideae</taxon>
        <taxon>Arundineae</taxon>
        <taxon>Arundo</taxon>
    </lineage>
</organism>
<name>A0A0A9ENW4_ARUDO</name>
<proteinExistence type="predicted"/>
<dbReference type="EMBL" id="GBRH01200173">
    <property type="protein sequence ID" value="JAD97722.1"/>
    <property type="molecule type" value="Transcribed_RNA"/>
</dbReference>
<accession>A0A0A9ENW4</accession>
<reference evidence="1" key="1">
    <citation type="submission" date="2014-09" db="EMBL/GenBank/DDBJ databases">
        <authorList>
            <person name="Magalhaes I.L.F."/>
            <person name="Oliveira U."/>
            <person name="Santos F.R."/>
            <person name="Vidigal T.H.D.A."/>
            <person name="Brescovit A.D."/>
            <person name="Santos A.J."/>
        </authorList>
    </citation>
    <scope>NUCLEOTIDE SEQUENCE</scope>
    <source>
        <tissue evidence="1">Shoot tissue taken approximately 20 cm above the soil surface</tissue>
    </source>
</reference>
<sequence>MEEATKSLSPEFLISFFAETFLSADFVLFSAESALAGLEVLPTVFSFPSTLSSTSIFSGTSKMSFSAEASSVIFSNVWLKSSSSRKVSRIGIWR</sequence>
<evidence type="ECO:0000313" key="1">
    <source>
        <dbReference type="EMBL" id="JAD97722.1"/>
    </source>
</evidence>
<dbReference type="AlphaFoldDB" id="A0A0A9ENW4"/>